<evidence type="ECO:0000313" key="3">
    <source>
        <dbReference type="Proteomes" id="UP001315967"/>
    </source>
</evidence>
<evidence type="ECO:0000313" key="2">
    <source>
        <dbReference type="EMBL" id="UUX35489.1"/>
    </source>
</evidence>
<organism evidence="2 3">
    <name type="scientific">Fundicoccus culcitae</name>
    <dbReference type="NCBI Taxonomy" id="2969821"/>
    <lineage>
        <taxon>Bacteria</taxon>
        <taxon>Bacillati</taxon>
        <taxon>Bacillota</taxon>
        <taxon>Bacilli</taxon>
        <taxon>Lactobacillales</taxon>
        <taxon>Aerococcaceae</taxon>
        <taxon>Fundicoccus</taxon>
    </lineage>
</organism>
<protein>
    <submittedName>
        <fullName evidence="2">VOC family protein</fullName>
    </submittedName>
</protein>
<dbReference type="SUPFAM" id="SSF54593">
    <property type="entry name" value="Glyoxalase/Bleomycin resistance protein/Dihydroxybiphenyl dioxygenase"/>
    <property type="match status" value="1"/>
</dbReference>
<dbReference type="PROSITE" id="PS51819">
    <property type="entry name" value="VOC"/>
    <property type="match status" value="1"/>
</dbReference>
<keyword evidence="3" id="KW-1185">Reference proteome</keyword>
<dbReference type="RefSeq" id="WP_313794970.1">
    <property type="nucleotide sequence ID" value="NZ_CP102453.1"/>
</dbReference>
<dbReference type="InterPro" id="IPR004360">
    <property type="entry name" value="Glyas_Fos-R_dOase_dom"/>
</dbReference>
<dbReference type="PANTHER" id="PTHR36503">
    <property type="entry name" value="BLR2520 PROTEIN"/>
    <property type="match status" value="1"/>
</dbReference>
<dbReference type="InterPro" id="IPR029068">
    <property type="entry name" value="Glyas_Bleomycin-R_OHBP_Dase"/>
</dbReference>
<gene>
    <name evidence="2" type="ORF">NRE15_07790</name>
</gene>
<dbReference type="Gene3D" id="3.10.180.10">
    <property type="entry name" value="2,3-Dihydroxybiphenyl 1,2-Dioxygenase, domain 1"/>
    <property type="match status" value="1"/>
</dbReference>
<name>A0ABY5PA84_9LACT</name>
<evidence type="ECO:0000259" key="1">
    <source>
        <dbReference type="PROSITE" id="PS51819"/>
    </source>
</evidence>
<dbReference type="PANTHER" id="PTHR36503:SF1">
    <property type="entry name" value="BLR2520 PROTEIN"/>
    <property type="match status" value="1"/>
</dbReference>
<proteinExistence type="predicted"/>
<dbReference type="EMBL" id="CP102453">
    <property type="protein sequence ID" value="UUX35489.1"/>
    <property type="molecule type" value="Genomic_DNA"/>
</dbReference>
<accession>A0ABY5PA84</accession>
<dbReference type="Pfam" id="PF00903">
    <property type="entry name" value="Glyoxalase"/>
    <property type="match status" value="1"/>
</dbReference>
<feature type="domain" description="VOC" evidence="1">
    <location>
        <begin position="3"/>
        <end position="132"/>
    </location>
</feature>
<dbReference type="Proteomes" id="UP001315967">
    <property type="component" value="Chromosome"/>
</dbReference>
<dbReference type="InterPro" id="IPR037523">
    <property type="entry name" value="VOC_core"/>
</dbReference>
<sequence>MNRINLIALGVRDMAKALSFYRALGFKTYETQANPPIVFFDNAGTKLELFPIDELTRDIYGDDSFDINDGFQRFPGITLAINMKTKDEVDTFFDKVRQLGGKIVKEAEFVFWGGYSGYFQDLDGYYWEVAYADSWKFDDNDMLIIEP</sequence>
<reference evidence="2 3" key="1">
    <citation type="submission" date="2022-08" db="EMBL/GenBank/DDBJ databases">
        <title>Aerococcaceae sp. nov isolated from spoiled eye mask.</title>
        <authorList>
            <person name="Zhou G."/>
            <person name="Xie X.-B."/>
            <person name="Shi Q.-S."/>
            <person name="Wang Y.-S."/>
            <person name="Wen X."/>
            <person name="Peng H."/>
            <person name="Yang X.-J."/>
            <person name="Tao H.-B."/>
            <person name="Huang X.-M."/>
        </authorList>
    </citation>
    <scope>NUCLEOTIDE SEQUENCE [LARGE SCALE GENOMIC DNA]</scope>
    <source>
        <strain evidence="3">DM20194951</strain>
    </source>
</reference>